<sequence length="348" mass="37650">MQSSATDTGANSQEQDQQLRAQVELLRNPPDGDPATSSADDARDARNSHPSPPQAPANGYNPQAAASQDVARALSHHRPEAEAFIHPDLRATHGHAPTASMMPLAPPSAHSPGSSTQSASPNPALQPNSPAQPQNANLAPAPPPPVPSGGDTSPDGRSRPKRELSQSKRAAQNRAAQRAFRQRKETYIRQLEQENKTFREMEKAVKTMQSEHYALREYVITLQSRLLEVGAEIPPPPPNVSLSQSAGGTEPRINEHEHHESHEQHAAGQSHMNTGTSLEAEAVARAVAGLAAQEMDQGQHQHQHQHQHQYANDQVMKDEPGTQDTRTAEEINRHLQPAEAEPTPASEG</sequence>
<accession>A0A086TEJ9</accession>
<evidence type="ECO:0000256" key="8">
    <source>
        <dbReference type="ARBA" id="ARBA00044067"/>
    </source>
</evidence>
<reference evidence="12" key="1">
    <citation type="journal article" date="2014" name="Genome Announc.">
        <title>Genome sequence and annotation of Acremonium chrysogenum, producer of the beta-lactam antibiotic cephalosporin C.</title>
        <authorList>
            <person name="Terfehr D."/>
            <person name="Dahlmann T.A."/>
            <person name="Specht T."/>
            <person name="Zadra I."/>
            <person name="Kuernsteiner H."/>
            <person name="Kueck U."/>
        </authorList>
    </citation>
    <scope>NUCLEOTIDE SEQUENCE [LARGE SCALE GENOMIC DNA]</scope>
    <source>
        <strain evidence="12">ATCC 11550 / CBS 779.69 / DSM 880 / IAM 14645 / JCM 23072 / IMI 49137</strain>
    </source>
</reference>
<keyword evidence="12" id="KW-1185">Reference proteome</keyword>
<dbReference type="GO" id="GO:0090575">
    <property type="term" value="C:RNA polymerase II transcription regulator complex"/>
    <property type="evidence" value="ECO:0007669"/>
    <property type="project" value="TreeGrafter"/>
</dbReference>
<dbReference type="Gene3D" id="1.20.5.170">
    <property type="match status" value="1"/>
</dbReference>
<comment type="function">
    <text evidence="1">Putative transcription factor.</text>
</comment>
<feature type="compositionally biased region" description="Basic and acidic residues" evidence="9">
    <location>
        <begin position="252"/>
        <end position="265"/>
    </location>
</feature>
<feature type="compositionally biased region" description="Basic and acidic residues" evidence="9">
    <location>
        <begin position="315"/>
        <end position="333"/>
    </location>
</feature>
<evidence type="ECO:0000313" key="11">
    <source>
        <dbReference type="EMBL" id="KFH47781.1"/>
    </source>
</evidence>
<evidence type="ECO:0000256" key="3">
    <source>
        <dbReference type="ARBA" id="ARBA00007163"/>
    </source>
</evidence>
<dbReference type="GO" id="GO:0001228">
    <property type="term" value="F:DNA-binding transcription activator activity, RNA polymerase II-specific"/>
    <property type="evidence" value="ECO:0007669"/>
    <property type="project" value="TreeGrafter"/>
</dbReference>
<feature type="compositionally biased region" description="Low complexity" evidence="9">
    <location>
        <begin position="169"/>
        <end position="179"/>
    </location>
</feature>
<feature type="region of interest" description="Disordered" evidence="9">
    <location>
        <begin position="288"/>
        <end position="348"/>
    </location>
</feature>
<feature type="compositionally biased region" description="Basic and acidic residues" evidence="9">
    <location>
        <begin position="154"/>
        <end position="166"/>
    </location>
</feature>
<evidence type="ECO:0000256" key="6">
    <source>
        <dbReference type="ARBA" id="ARBA00023163"/>
    </source>
</evidence>
<dbReference type="GO" id="GO:0000976">
    <property type="term" value="F:transcription cis-regulatory region binding"/>
    <property type="evidence" value="ECO:0007669"/>
    <property type="project" value="InterPro"/>
</dbReference>
<evidence type="ECO:0000256" key="9">
    <source>
        <dbReference type="SAM" id="MobiDB-lite"/>
    </source>
</evidence>
<evidence type="ECO:0000256" key="1">
    <source>
        <dbReference type="ARBA" id="ARBA00004049"/>
    </source>
</evidence>
<evidence type="ECO:0000256" key="7">
    <source>
        <dbReference type="ARBA" id="ARBA00023242"/>
    </source>
</evidence>
<organism evidence="11 12">
    <name type="scientific">Hapsidospora chrysogenum (strain ATCC 11550 / CBS 779.69 / DSM 880 / IAM 14645 / JCM 23072 / IMI 49137)</name>
    <name type="common">Acremonium chrysogenum</name>
    <dbReference type="NCBI Taxonomy" id="857340"/>
    <lineage>
        <taxon>Eukaryota</taxon>
        <taxon>Fungi</taxon>
        <taxon>Dikarya</taxon>
        <taxon>Ascomycota</taxon>
        <taxon>Pezizomycotina</taxon>
        <taxon>Sordariomycetes</taxon>
        <taxon>Hypocreomycetidae</taxon>
        <taxon>Hypocreales</taxon>
        <taxon>Bionectriaceae</taxon>
        <taxon>Hapsidospora</taxon>
    </lineage>
</organism>
<dbReference type="Pfam" id="PF00170">
    <property type="entry name" value="bZIP_1"/>
    <property type="match status" value="1"/>
</dbReference>
<keyword evidence="7" id="KW-0539">Nucleus</keyword>
<dbReference type="Proteomes" id="UP000029964">
    <property type="component" value="Unassembled WGS sequence"/>
</dbReference>
<evidence type="ECO:0000256" key="2">
    <source>
        <dbReference type="ARBA" id="ARBA00004123"/>
    </source>
</evidence>
<dbReference type="InterPro" id="IPR004827">
    <property type="entry name" value="bZIP"/>
</dbReference>
<comment type="caution">
    <text evidence="11">The sequence shown here is derived from an EMBL/GenBank/DDBJ whole genome shotgun (WGS) entry which is preliminary data.</text>
</comment>
<feature type="domain" description="BZIP" evidence="10">
    <location>
        <begin position="168"/>
        <end position="183"/>
    </location>
</feature>
<dbReference type="PANTHER" id="PTHR40621">
    <property type="entry name" value="TRANSCRIPTION FACTOR KAPC-RELATED"/>
    <property type="match status" value="1"/>
</dbReference>
<feature type="compositionally biased region" description="Polar residues" evidence="9">
    <location>
        <begin position="1"/>
        <end position="20"/>
    </location>
</feature>
<feature type="region of interest" description="Disordered" evidence="9">
    <location>
        <begin position="1"/>
        <end position="186"/>
    </location>
</feature>
<dbReference type="STRING" id="857340.A0A086TEJ9"/>
<keyword evidence="4" id="KW-0805">Transcription regulation</keyword>
<dbReference type="OrthoDB" id="2593073at2759"/>
<evidence type="ECO:0000256" key="4">
    <source>
        <dbReference type="ARBA" id="ARBA00023015"/>
    </source>
</evidence>
<dbReference type="SUPFAM" id="SSF57959">
    <property type="entry name" value="Leucine zipper domain"/>
    <property type="match status" value="1"/>
</dbReference>
<dbReference type="HOGENOM" id="CLU_050914_1_0_1"/>
<dbReference type="InterPro" id="IPR050936">
    <property type="entry name" value="AP-1-like"/>
</dbReference>
<evidence type="ECO:0000313" key="12">
    <source>
        <dbReference type="Proteomes" id="UP000029964"/>
    </source>
</evidence>
<feature type="region of interest" description="Disordered" evidence="9">
    <location>
        <begin position="232"/>
        <end position="272"/>
    </location>
</feature>
<comment type="similarity">
    <text evidence="3">Belongs to the bZIP family.</text>
</comment>
<dbReference type="PANTHER" id="PTHR40621:SF11">
    <property type="entry name" value="TRANSCRIPTION FACTOR KAPC-RELATED"/>
    <property type="match status" value="1"/>
</dbReference>
<evidence type="ECO:0000256" key="5">
    <source>
        <dbReference type="ARBA" id="ARBA00023125"/>
    </source>
</evidence>
<keyword evidence="5" id="KW-0238">DNA-binding</keyword>
<name>A0A086TEJ9_HAPC1</name>
<gene>
    <name evidence="11" type="ORF">ACRE_013080</name>
</gene>
<feature type="compositionally biased region" description="Low complexity" evidence="9">
    <location>
        <begin position="118"/>
        <end position="139"/>
    </location>
</feature>
<evidence type="ECO:0000259" key="10">
    <source>
        <dbReference type="PROSITE" id="PS00036"/>
    </source>
</evidence>
<dbReference type="EMBL" id="JPKY01000007">
    <property type="protein sequence ID" value="KFH47781.1"/>
    <property type="molecule type" value="Genomic_DNA"/>
</dbReference>
<comment type="subcellular location">
    <subcellularLocation>
        <location evidence="2">Nucleus</location>
    </subcellularLocation>
</comment>
<feature type="compositionally biased region" description="Basic and acidic residues" evidence="9">
    <location>
        <begin position="77"/>
        <end position="91"/>
    </location>
</feature>
<dbReference type="InterPro" id="IPR046347">
    <property type="entry name" value="bZIP_sf"/>
</dbReference>
<dbReference type="AlphaFoldDB" id="A0A086TEJ9"/>
<dbReference type="PROSITE" id="PS00036">
    <property type="entry name" value="BZIP_BASIC"/>
    <property type="match status" value="1"/>
</dbReference>
<protein>
    <recommendedName>
        <fullName evidence="8">Putative transcription factor kapC</fullName>
    </recommendedName>
</protein>
<keyword evidence="6" id="KW-0804">Transcription</keyword>
<proteinExistence type="inferred from homology"/>